<dbReference type="NCBIfam" id="TIGR03363">
    <property type="entry name" value="VI_chp_8"/>
    <property type="match status" value="1"/>
</dbReference>
<dbReference type="EMBL" id="RJUK01000002">
    <property type="protein sequence ID" value="ROQ18516.1"/>
    <property type="molecule type" value="Genomic_DNA"/>
</dbReference>
<dbReference type="PANTHER" id="PTHR37951">
    <property type="entry name" value="CYTOPLASMIC PROTEIN-RELATED"/>
    <property type="match status" value="1"/>
</dbReference>
<dbReference type="RefSeq" id="WP_123639128.1">
    <property type="nucleotide sequence ID" value="NZ_RJUK01000002.1"/>
</dbReference>
<feature type="region of interest" description="Disordered" evidence="1">
    <location>
        <begin position="264"/>
        <end position="294"/>
    </location>
</feature>
<keyword evidence="4" id="KW-1185">Reference proteome</keyword>
<name>A0A3N1P0W5_9GAMM</name>
<dbReference type="InterPro" id="IPR010657">
    <property type="entry name" value="ImpA_N"/>
</dbReference>
<evidence type="ECO:0000259" key="2">
    <source>
        <dbReference type="Pfam" id="PF06812"/>
    </source>
</evidence>
<evidence type="ECO:0000256" key="1">
    <source>
        <dbReference type="SAM" id="MobiDB-lite"/>
    </source>
</evidence>
<feature type="region of interest" description="Disordered" evidence="1">
    <location>
        <begin position="11"/>
        <end position="62"/>
    </location>
</feature>
<evidence type="ECO:0000313" key="3">
    <source>
        <dbReference type="EMBL" id="ROQ18516.1"/>
    </source>
</evidence>
<accession>A0A3N1P0W5</accession>
<comment type="caution">
    <text evidence="3">The sequence shown here is derived from an EMBL/GenBank/DDBJ whole genome shotgun (WGS) entry which is preliminary data.</text>
</comment>
<feature type="compositionally biased region" description="Basic and acidic residues" evidence="1">
    <location>
        <begin position="39"/>
        <end position="62"/>
    </location>
</feature>
<protein>
    <submittedName>
        <fullName evidence="3">Type VI secretion system protein ImpA</fullName>
    </submittedName>
</protein>
<sequence>MASPHIIELDDLLAPIAEDTPSGEDPRASASPNSTYQTLKRERSSARAAERKSVHDGDSQEADRHWREVLNLAPKLLREEAKDLEVASWYTEALVRKQGFQGLRDAFALIRGLVEQYWEDIYPTPDEDGLETRVAPLSGLNGEGAEGVLIAPIRRVPITEGQPPAPFSYWHYQQALDIQKLADEDARQAKEAKLGYGLGDIEKAVRESDDTFFQNQREDLDQAIEHFRACQSLLDQHCGIELAPPSRNILEVLEECRGAVNHLGRDKLSPANESEDSAPEAVEATGTTDVPANTPAARKALDRDEAFRQLREIAEFFRTTEPHSPVSYLLQKAVKWGNMRLDELIQELIPDDSSRTHYSELTGVEITED</sequence>
<dbReference type="InterPro" id="IPR017740">
    <property type="entry name" value="TssA-like"/>
</dbReference>
<gene>
    <name evidence="3" type="ORF">EDC38_2743</name>
</gene>
<dbReference type="PANTHER" id="PTHR37951:SF1">
    <property type="entry name" value="TYPE VI SECRETION SYSTEM COMPONENT TSSA1"/>
    <property type="match status" value="1"/>
</dbReference>
<organism evidence="3 4">
    <name type="scientific">Marinimicrobium koreense</name>
    <dbReference type="NCBI Taxonomy" id="306545"/>
    <lineage>
        <taxon>Bacteria</taxon>
        <taxon>Pseudomonadati</taxon>
        <taxon>Pseudomonadota</taxon>
        <taxon>Gammaproteobacteria</taxon>
        <taxon>Cellvibrionales</taxon>
        <taxon>Cellvibrionaceae</taxon>
        <taxon>Marinimicrobium</taxon>
    </lineage>
</organism>
<feature type="domain" description="ImpA N-terminal" evidence="2">
    <location>
        <begin position="13"/>
        <end position="141"/>
    </location>
</feature>
<dbReference type="Proteomes" id="UP000273643">
    <property type="component" value="Unassembled WGS sequence"/>
</dbReference>
<evidence type="ECO:0000313" key="4">
    <source>
        <dbReference type="Proteomes" id="UP000273643"/>
    </source>
</evidence>
<dbReference type="OrthoDB" id="9771118at2"/>
<proteinExistence type="predicted"/>
<dbReference type="AlphaFoldDB" id="A0A3N1P0W5"/>
<dbReference type="Pfam" id="PF06812">
    <property type="entry name" value="ImpA_N"/>
    <property type="match status" value="1"/>
</dbReference>
<reference evidence="3 4" key="1">
    <citation type="submission" date="2018-11" db="EMBL/GenBank/DDBJ databases">
        <title>Genomic Encyclopedia of Type Strains, Phase IV (KMG-IV): sequencing the most valuable type-strain genomes for metagenomic binning, comparative biology and taxonomic classification.</title>
        <authorList>
            <person name="Goeker M."/>
        </authorList>
    </citation>
    <scope>NUCLEOTIDE SEQUENCE [LARGE SCALE GENOMIC DNA]</scope>
    <source>
        <strain evidence="3 4">DSM 16974</strain>
    </source>
</reference>